<reference evidence="1 2" key="1">
    <citation type="journal article" date="2015" name="Stand. Genomic Sci.">
        <title>Genomic Encyclopedia of Bacterial and Archaeal Type Strains, Phase III: the genomes of soil and plant-associated and newly described type strains.</title>
        <authorList>
            <person name="Whitman W.B."/>
            <person name="Woyke T."/>
            <person name="Klenk H.P."/>
            <person name="Zhou Y."/>
            <person name="Lilburn T.G."/>
            <person name="Beck B.J."/>
            <person name="De Vos P."/>
            <person name="Vandamme P."/>
            <person name="Eisen J.A."/>
            <person name="Garrity G."/>
            <person name="Hugenholtz P."/>
            <person name="Kyrpides N.C."/>
        </authorList>
    </citation>
    <scope>NUCLEOTIDE SEQUENCE [LARGE SCALE GENOMIC DNA]</scope>
    <source>
        <strain evidence="1 2">VKM Ac-2538</strain>
    </source>
</reference>
<proteinExistence type="predicted"/>
<keyword evidence="2" id="KW-1185">Reference proteome</keyword>
<dbReference type="Proteomes" id="UP000295818">
    <property type="component" value="Unassembled WGS sequence"/>
</dbReference>
<evidence type="ECO:0000313" key="2">
    <source>
        <dbReference type="Proteomes" id="UP000295818"/>
    </source>
</evidence>
<organism evidence="1 2">
    <name type="scientific">Kribbella orskensis</name>
    <dbReference type="NCBI Taxonomy" id="2512216"/>
    <lineage>
        <taxon>Bacteria</taxon>
        <taxon>Bacillati</taxon>
        <taxon>Actinomycetota</taxon>
        <taxon>Actinomycetes</taxon>
        <taxon>Propionibacteriales</taxon>
        <taxon>Kribbellaceae</taxon>
        <taxon>Kribbella</taxon>
    </lineage>
</organism>
<gene>
    <name evidence="1" type="ORF">EV644_105410</name>
</gene>
<protein>
    <submittedName>
        <fullName evidence="1">Uncharacterized protein</fullName>
    </submittedName>
</protein>
<sequence>MWLWVALDIPMYLEGYKACGEPTDLDEMLYPGAGTCFFNAGLRCREKEFMSIPEKVASETLPGYLASKIPDYVSDVRREVDRGNPEWLTATALLRDVFLYGAFRSAVLAGDEEMVVLCYAIVEDLLASPDELLRPAAIDGIVSAVLSTDSWARSAQQHGGPRLLSELDESTGGPWWRTQKDGFGDDYPPPAARQLHLAAYLYQDGIFLHARQEVPDGTYSTTLPFAKVASIDTPSLGGTVAGMLLELKETPPPAARHLVDEFLEFVGVADWLTFYTASVSVDISATVATFEAQVWPRVKDLGGSVARRPGAPLKIQDWRDSDALGLALRTAFSTSTVTG</sequence>
<comment type="caution">
    <text evidence="1">The sequence shown here is derived from an EMBL/GenBank/DDBJ whole genome shotgun (WGS) entry which is preliminary data.</text>
</comment>
<accession>A0ABY2BMD0</accession>
<name>A0ABY2BMD0_9ACTN</name>
<evidence type="ECO:0000313" key="1">
    <source>
        <dbReference type="EMBL" id="TCO24376.1"/>
    </source>
</evidence>
<dbReference type="EMBL" id="SLWM01000005">
    <property type="protein sequence ID" value="TCO24376.1"/>
    <property type="molecule type" value="Genomic_DNA"/>
</dbReference>